<dbReference type="EMBL" id="JAVRRG010000006">
    <property type="protein sequence ID" value="KAK5100711.1"/>
    <property type="molecule type" value="Genomic_DNA"/>
</dbReference>
<evidence type="ECO:0000313" key="3">
    <source>
        <dbReference type="Proteomes" id="UP001345013"/>
    </source>
</evidence>
<feature type="domain" description="DUF6314" evidence="1">
    <location>
        <begin position="15"/>
        <end position="200"/>
    </location>
</feature>
<evidence type="ECO:0000313" key="2">
    <source>
        <dbReference type="EMBL" id="KAK5100711.1"/>
    </source>
</evidence>
<name>A0ABR0KMA5_9EURO</name>
<evidence type="ECO:0000259" key="1">
    <source>
        <dbReference type="Pfam" id="PF19834"/>
    </source>
</evidence>
<dbReference type="Pfam" id="PF19834">
    <property type="entry name" value="DUF6314"/>
    <property type="match status" value="1"/>
</dbReference>
<reference evidence="2 3" key="1">
    <citation type="submission" date="2023-08" db="EMBL/GenBank/DDBJ databases">
        <title>Black Yeasts Isolated from many extreme environments.</title>
        <authorList>
            <person name="Coleine C."/>
            <person name="Stajich J.E."/>
            <person name="Selbmann L."/>
        </authorList>
    </citation>
    <scope>NUCLEOTIDE SEQUENCE [LARGE SCALE GENOMIC DNA]</scope>
    <source>
        <strain evidence="2 3">CCFEE 5885</strain>
    </source>
</reference>
<comment type="caution">
    <text evidence="2">The sequence shown here is derived from an EMBL/GenBank/DDBJ whole genome shotgun (WGS) entry which is preliminary data.</text>
</comment>
<dbReference type="InterPro" id="IPR045632">
    <property type="entry name" value="DUF6314"/>
</dbReference>
<accession>A0ABR0KMA5</accession>
<proteinExistence type="predicted"/>
<dbReference type="Proteomes" id="UP001345013">
    <property type="component" value="Unassembled WGS sequence"/>
</dbReference>
<keyword evidence="3" id="KW-1185">Reference proteome</keyword>
<sequence length="203" mass="23006">MSQKSSALTMLWQGLQGTWQLKRKLHSMNAAQPSGNCTGTALFTARQPSVLVDGEGKLQNAHKEMLYSEQGHFEMTSTNGMTNLPKFSFSRKYVWRLQDEKSVAPEISIWFVKPGTEQIDYLFHKFVVQNVTGDEKPGKSSIVVECSGGHLCVEDYYSSTYTFQLSKMPTNMSDDFTLASWTMLHEVRGPKKDQVIETEFFPI</sequence>
<gene>
    <name evidence="2" type="ORF">LTR24_000857</name>
</gene>
<protein>
    <recommendedName>
        <fullName evidence="1">DUF6314 domain-containing protein</fullName>
    </recommendedName>
</protein>
<organism evidence="2 3">
    <name type="scientific">Lithohypha guttulata</name>
    <dbReference type="NCBI Taxonomy" id="1690604"/>
    <lineage>
        <taxon>Eukaryota</taxon>
        <taxon>Fungi</taxon>
        <taxon>Dikarya</taxon>
        <taxon>Ascomycota</taxon>
        <taxon>Pezizomycotina</taxon>
        <taxon>Eurotiomycetes</taxon>
        <taxon>Chaetothyriomycetidae</taxon>
        <taxon>Chaetothyriales</taxon>
        <taxon>Trichomeriaceae</taxon>
        <taxon>Lithohypha</taxon>
    </lineage>
</organism>